<dbReference type="AlphaFoldDB" id="A0A679FQI1"/>
<evidence type="ECO:0000313" key="8">
    <source>
        <dbReference type="Proteomes" id="UP000501421"/>
    </source>
</evidence>
<keyword evidence="2" id="KW-0238">DNA-binding</keyword>
<sequence>MKLVIAERDDKEREAIRWLVSAYSLPIEQVYTAATVEEMMALLEREAPELLYVELDMIPYEQWGKAASCIRLFCQRVIAATAEATFARAKQAIDWQCVDLLVKPLEPAKLKQALRTAASFSAGDGRSRASVGVGGYDDDYRSLFVDERVDVSTHVWLVQAEQPAFSSEVVRFLTGYPFRRRARVLPLTHMAACLFPELPGDGKEEAWKMLRDWEEDHHEPLAVVIMPPDGRRSVRERYQAARRLLETTFFIGYRQVIAPAPDDGPWRHLDPFLTPEEQRQWIEMLERFDHEAVKRWLQREFSDWTSPFPSPEMVRTRLTSILAQIRRFMKTYRLDRGATEREYMRLFQEILYNPVLYRIVQELILFLHRLLDEARQAAEDARVDAIERGLRYMEAHFRDPSLSLEQAAAAAGRSPAYFSHLLSKKRGVTFRQWLTNRRLEEAKRLLRQTDLSIKEIAEQTGFRTAHYLTRVFKAELNQTPTAYRDEQRSYRSSPR</sequence>
<dbReference type="SUPFAM" id="SSF46689">
    <property type="entry name" value="Homeodomain-like"/>
    <property type="match status" value="1"/>
</dbReference>
<reference evidence="8" key="1">
    <citation type="journal article" date="2020" name="Microbiol. Resour. Announc.">
        <title>Complete Genome Sequence of Geobacillus sp. Strain E55-1, Isolated from Mine Geyser in Japan.</title>
        <authorList>
            <person name="Miyazaki K."/>
            <person name="Hase E."/>
            <person name="Tokito N."/>
        </authorList>
    </citation>
    <scope>NUCLEOTIDE SEQUENCE [LARGE SCALE GENOMIC DNA]</scope>
    <source>
        <strain evidence="8">E55-1</strain>
    </source>
</reference>
<dbReference type="GO" id="GO:0000160">
    <property type="term" value="P:phosphorelay signal transduction system"/>
    <property type="evidence" value="ECO:0007669"/>
    <property type="project" value="InterPro"/>
</dbReference>
<dbReference type="InterPro" id="IPR018060">
    <property type="entry name" value="HTH_AraC"/>
</dbReference>
<dbReference type="InterPro" id="IPR011006">
    <property type="entry name" value="CheY-like_superfamily"/>
</dbReference>
<gene>
    <name evidence="7" type="ORF">GsuE55_13300</name>
</gene>
<comment type="caution">
    <text evidence="4">Lacks conserved residue(s) required for the propagation of feature annotation.</text>
</comment>
<dbReference type="Gene3D" id="1.10.10.60">
    <property type="entry name" value="Homeodomain-like"/>
    <property type="match status" value="2"/>
</dbReference>
<dbReference type="PROSITE" id="PS00041">
    <property type="entry name" value="HTH_ARAC_FAMILY_1"/>
    <property type="match status" value="1"/>
</dbReference>
<protein>
    <recommendedName>
        <fullName evidence="9">AraC family transcriptional regulator</fullName>
    </recommendedName>
</protein>
<feature type="domain" description="HTH araC/xylS-type" evidence="5">
    <location>
        <begin position="387"/>
        <end position="486"/>
    </location>
</feature>
<keyword evidence="3" id="KW-0804">Transcription</keyword>
<evidence type="ECO:0000259" key="6">
    <source>
        <dbReference type="PROSITE" id="PS50110"/>
    </source>
</evidence>
<evidence type="ECO:0000313" key="7">
    <source>
        <dbReference type="EMBL" id="BBW96497.1"/>
    </source>
</evidence>
<dbReference type="SMART" id="SM00342">
    <property type="entry name" value="HTH_ARAC"/>
    <property type="match status" value="1"/>
</dbReference>
<dbReference type="PROSITE" id="PS50110">
    <property type="entry name" value="RESPONSE_REGULATORY"/>
    <property type="match status" value="1"/>
</dbReference>
<dbReference type="RefSeq" id="WP_033843603.1">
    <property type="nucleotide sequence ID" value="NZ_AP022557.1"/>
</dbReference>
<name>A0A679FQI1_9BACL</name>
<dbReference type="GO" id="GO:0003700">
    <property type="term" value="F:DNA-binding transcription factor activity"/>
    <property type="evidence" value="ECO:0007669"/>
    <property type="project" value="InterPro"/>
</dbReference>
<evidence type="ECO:0000256" key="4">
    <source>
        <dbReference type="PROSITE-ProRule" id="PRU00169"/>
    </source>
</evidence>
<dbReference type="SUPFAM" id="SSF52172">
    <property type="entry name" value="CheY-like"/>
    <property type="match status" value="1"/>
</dbReference>
<dbReference type="PANTHER" id="PTHR43280:SF10">
    <property type="entry name" value="REGULATORY PROTEIN POCR"/>
    <property type="match status" value="1"/>
</dbReference>
<evidence type="ECO:0000256" key="1">
    <source>
        <dbReference type="ARBA" id="ARBA00023015"/>
    </source>
</evidence>
<dbReference type="PROSITE" id="PS01124">
    <property type="entry name" value="HTH_ARAC_FAMILY_2"/>
    <property type="match status" value="1"/>
</dbReference>
<dbReference type="Proteomes" id="UP000501421">
    <property type="component" value="Chromosome"/>
</dbReference>
<dbReference type="PANTHER" id="PTHR43280">
    <property type="entry name" value="ARAC-FAMILY TRANSCRIPTIONAL REGULATOR"/>
    <property type="match status" value="1"/>
</dbReference>
<dbReference type="InterPro" id="IPR018062">
    <property type="entry name" value="HTH_AraC-typ_CS"/>
</dbReference>
<organism evidence="7 8">
    <name type="scientific">Geobacillus subterraneus</name>
    <dbReference type="NCBI Taxonomy" id="129338"/>
    <lineage>
        <taxon>Bacteria</taxon>
        <taxon>Bacillati</taxon>
        <taxon>Bacillota</taxon>
        <taxon>Bacilli</taxon>
        <taxon>Bacillales</taxon>
        <taxon>Anoxybacillaceae</taxon>
        <taxon>Geobacillus</taxon>
    </lineage>
</organism>
<keyword evidence="1" id="KW-0805">Transcription regulation</keyword>
<accession>A0A679FQI1</accession>
<dbReference type="InterPro" id="IPR001789">
    <property type="entry name" value="Sig_transdc_resp-reg_receiver"/>
</dbReference>
<feature type="domain" description="Response regulatory" evidence="6">
    <location>
        <begin position="2"/>
        <end position="118"/>
    </location>
</feature>
<evidence type="ECO:0008006" key="9">
    <source>
        <dbReference type="Google" id="ProtNLM"/>
    </source>
</evidence>
<dbReference type="Gene3D" id="3.40.50.2300">
    <property type="match status" value="1"/>
</dbReference>
<dbReference type="EMBL" id="AP022557">
    <property type="protein sequence ID" value="BBW96497.1"/>
    <property type="molecule type" value="Genomic_DNA"/>
</dbReference>
<dbReference type="Pfam" id="PF12833">
    <property type="entry name" value="HTH_18"/>
    <property type="match status" value="1"/>
</dbReference>
<keyword evidence="8" id="KW-1185">Reference proteome</keyword>
<evidence type="ECO:0000256" key="2">
    <source>
        <dbReference type="ARBA" id="ARBA00023125"/>
    </source>
</evidence>
<proteinExistence type="predicted"/>
<evidence type="ECO:0000256" key="3">
    <source>
        <dbReference type="ARBA" id="ARBA00023163"/>
    </source>
</evidence>
<dbReference type="GO" id="GO:0043565">
    <property type="term" value="F:sequence-specific DNA binding"/>
    <property type="evidence" value="ECO:0007669"/>
    <property type="project" value="InterPro"/>
</dbReference>
<dbReference type="InterPro" id="IPR009057">
    <property type="entry name" value="Homeodomain-like_sf"/>
</dbReference>
<evidence type="ECO:0000259" key="5">
    <source>
        <dbReference type="PROSITE" id="PS01124"/>
    </source>
</evidence>